<feature type="domain" description="DUF4130" evidence="1">
    <location>
        <begin position="83"/>
        <end position="252"/>
    </location>
</feature>
<dbReference type="STRING" id="1203610.HMPREF1536_00603"/>
<gene>
    <name evidence="2" type="ORF">HMPREF1536_00603</name>
</gene>
<evidence type="ECO:0000259" key="1">
    <source>
        <dbReference type="Pfam" id="PF13566"/>
    </source>
</evidence>
<dbReference type="InterPro" id="IPR023875">
    <property type="entry name" value="DNA_repair_put"/>
</dbReference>
<dbReference type="RefSeq" id="WP_028727894.1">
    <property type="nucleotide sequence ID" value="NZ_AUAE01000019.1"/>
</dbReference>
<dbReference type="Pfam" id="PF13566">
    <property type="entry name" value="DUF4130"/>
    <property type="match status" value="1"/>
</dbReference>
<proteinExistence type="predicted"/>
<evidence type="ECO:0000313" key="3">
    <source>
        <dbReference type="Proteomes" id="UP000033035"/>
    </source>
</evidence>
<name>A0A0F5JQE1_9BACT</name>
<keyword evidence="3" id="KW-1185">Reference proteome</keyword>
<reference evidence="2 3" key="1">
    <citation type="submission" date="2013-04" db="EMBL/GenBank/DDBJ databases">
        <title>The Genome Sequence of Parabacteroides gordonii DSM 23371.</title>
        <authorList>
            <consortium name="The Broad Institute Genomics Platform"/>
            <person name="Earl A."/>
            <person name="Ward D."/>
            <person name="Feldgarden M."/>
            <person name="Gevers D."/>
            <person name="Martens E."/>
            <person name="Sakamoto M."/>
            <person name="Benno Y."/>
            <person name="Suzuki N."/>
            <person name="Matsunaga N."/>
            <person name="Koshihara K."/>
            <person name="Seki M."/>
            <person name="Komiya H."/>
            <person name="Walker B."/>
            <person name="Young S."/>
            <person name="Zeng Q."/>
            <person name="Gargeya S."/>
            <person name="Fitzgerald M."/>
            <person name="Haas B."/>
            <person name="Abouelleil A."/>
            <person name="Allen A.W."/>
            <person name="Alvarado L."/>
            <person name="Arachchi H.M."/>
            <person name="Berlin A.M."/>
            <person name="Chapman S.B."/>
            <person name="Gainer-Dewar J."/>
            <person name="Goldberg J."/>
            <person name="Griggs A."/>
            <person name="Gujja S."/>
            <person name="Hansen M."/>
            <person name="Howarth C."/>
            <person name="Imamovic A."/>
            <person name="Ireland A."/>
            <person name="Larimer J."/>
            <person name="McCowan C."/>
            <person name="Murphy C."/>
            <person name="Pearson M."/>
            <person name="Poon T.W."/>
            <person name="Priest M."/>
            <person name="Roberts A."/>
            <person name="Saif S."/>
            <person name="Shea T."/>
            <person name="Sisk P."/>
            <person name="Sykes S."/>
            <person name="Wortman J."/>
            <person name="Nusbaum C."/>
            <person name="Birren B."/>
        </authorList>
    </citation>
    <scope>NUCLEOTIDE SEQUENCE [LARGE SCALE GENOMIC DNA]</scope>
    <source>
        <strain evidence="2 3">MS-1</strain>
    </source>
</reference>
<dbReference type="PATRIC" id="fig|1203610.3.peg.622"/>
<evidence type="ECO:0000313" key="2">
    <source>
        <dbReference type="EMBL" id="KKB59622.1"/>
    </source>
</evidence>
<dbReference type="InterPro" id="IPR025404">
    <property type="entry name" value="DUF4130"/>
</dbReference>
<dbReference type="EMBL" id="AQHW01000003">
    <property type="protein sequence ID" value="KKB59622.1"/>
    <property type="molecule type" value="Genomic_DNA"/>
</dbReference>
<organism evidence="2 3">
    <name type="scientific">Parabacteroides gordonii MS-1 = DSM 23371</name>
    <dbReference type="NCBI Taxonomy" id="1203610"/>
    <lineage>
        <taxon>Bacteria</taxon>
        <taxon>Pseudomonadati</taxon>
        <taxon>Bacteroidota</taxon>
        <taxon>Bacteroidia</taxon>
        <taxon>Bacteroidales</taxon>
        <taxon>Tannerellaceae</taxon>
        <taxon>Parabacteroides</taxon>
    </lineage>
</organism>
<dbReference type="HOGENOM" id="CLU_068835_1_0_10"/>
<accession>A0A0F5JQE1</accession>
<protein>
    <recommendedName>
        <fullName evidence="1">DUF4130 domain-containing protein</fullName>
    </recommendedName>
</protein>
<comment type="caution">
    <text evidence="2">The sequence shown here is derived from an EMBL/GenBank/DDBJ whole genome shotgun (WGS) entry which is preliminary data.</text>
</comment>
<dbReference type="AlphaFoldDB" id="A0A0F5JQE1"/>
<dbReference type="NCBIfam" id="TIGR03915">
    <property type="entry name" value="SAM_7_link_chp"/>
    <property type="match status" value="1"/>
</dbReference>
<sequence length="254" mass="30163">MTVFIYDKTFEGLLTAVFDAYVRKSFPDALAMEGEPLPLFCEETVTIYSDSEKADRVWKGLQKKLSPTSLSMLTVTWLSELPEVDILMFRYIRKAIDHPRSIELNFGDPDVMELAKIWKKVSNERLRNMQFFRFQKAADGTFFAAVEPLYNVLPLIIPHLKDRFGDQKWLVYDLKREYGFYYDLTEAVEVRFEHKEAHLLSGFLGESIMDKDEKLFQKMWKAYFKSIAIKERLNPKLHRQHMPVRFWKYMTEKQ</sequence>
<dbReference type="Proteomes" id="UP000033035">
    <property type="component" value="Unassembled WGS sequence"/>
</dbReference>